<evidence type="ECO:0000313" key="3">
    <source>
        <dbReference type="Proteomes" id="UP000460435"/>
    </source>
</evidence>
<dbReference type="Proteomes" id="UP000460435">
    <property type="component" value="Unassembled WGS sequence"/>
</dbReference>
<evidence type="ECO:0000313" key="2">
    <source>
        <dbReference type="EMBL" id="NDL58928.1"/>
    </source>
</evidence>
<name>A0A7K3M939_9ACTN</name>
<gene>
    <name evidence="2" type="ORF">F7O44_17810</name>
</gene>
<dbReference type="RefSeq" id="WP_162451632.1">
    <property type="nucleotide sequence ID" value="NZ_WLZY01000006.1"/>
</dbReference>
<comment type="caution">
    <text evidence="2">The sequence shown here is derived from an EMBL/GenBank/DDBJ whole genome shotgun (WGS) entry which is preliminary data.</text>
</comment>
<accession>A0A7K3M939</accession>
<evidence type="ECO:0000256" key="1">
    <source>
        <dbReference type="SAM" id="MobiDB-lite"/>
    </source>
</evidence>
<feature type="compositionally biased region" description="Low complexity" evidence="1">
    <location>
        <begin position="25"/>
        <end position="37"/>
    </location>
</feature>
<keyword evidence="3" id="KW-1185">Reference proteome</keyword>
<protein>
    <submittedName>
        <fullName evidence="2">Uncharacterized protein</fullName>
    </submittedName>
</protein>
<organism evidence="2 3">
    <name type="scientific">Phytoactinopolyspora mesophila</name>
    <dbReference type="NCBI Taxonomy" id="2650750"/>
    <lineage>
        <taxon>Bacteria</taxon>
        <taxon>Bacillati</taxon>
        <taxon>Actinomycetota</taxon>
        <taxon>Actinomycetes</taxon>
        <taxon>Jiangellales</taxon>
        <taxon>Jiangellaceae</taxon>
        <taxon>Phytoactinopolyspora</taxon>
    </lineage>
</organism>
<dbReference type="PROSITE" id="PS51257">
    <property type="entry name" value="PROKAR_LIPOPROTEIN"/>
    <property type="match status" value="1"/>
</dbReference>
<feature type="region of interest" description="Disordered" evidence="1">
    <location>
        <begin position="25"/>
        <end position="71"/>
    </location>
</feature>
<dbReference type="EMBL" id="WLZY01000006">
    <property type="protein sequence ID" value="NDL58928.1"/>
    <property type="molecule type" value="Genomic_DNA"/>
</dbReference>
<proteinExistence type="predicted"/>
<feature type="compositionally biased region" description="Acidic residues" evidence="1">
    <location>
        <begin position="45"/>
        <end position="57"/>
    </location>
</feature>
<sequence length="223" mass="23982">MRARTVVAGVVACLALLVACDSGEEPAGLEATAEPTAEPTPEPTEPAEEPEPDETESPEPVATFTQPYLPEESVVELRDEVPIEVPDGATDDEADVIRAFGRYYAIVEQHVWGVPLDGADYEAVATGERLDGLHDSAQERDELKRVVVGPPVDVHVVSVEVDGDEARLFVCVDTGESLRVTDGNPTSVAQLIQFDTDLVVTDGEWKVAKTINIDDVEACQEDS</sequence>
<reference evidence="2 3" key="1">
    <citation type="submission" date="2019-11" db="EMBL/GenBank/DDBJ databases">
        <authorList>
            <person name="Li X.-J."/>
            <person name="Feng X.-M."/>
        </authorList>
    </citation>
    <scope>NUCLEOTIDE SEQUENCE [LARGE SCALE GENOMIC DNA]</scope>
    <source>
        <strain evidence="2 3">XMNu-373</strain>
    </source>
</reference>
<dbReference type="AlphaFoldDB" id="A0A7K3M939"/>